<proteinExistence type="predicted"/>
<dbReference type="AlphaFoldDB" id="A0A7C8MDY6"/>
<keyword evidence="2" id="KW-1185">Reference proteome</keyword>
<evidence type="ECO:0000313" key="2">
    <source>
        <dbReference type="Proteomes" id="UP000481861"/>
    </source>
</evidence>
<reference evidence="1 2" key="1">
    <citation type="submission" date="2020-01" db="EMBL/GenBank/DDBJ databases">
        <authorList>
            <consortium name="DOE Joint Genome Institute"/>
            <person name="Haridas S."/>
            <person name="Albert R."/>
            <person name="Binder M."/>
            <person name="Bloem J."/>
            <person name="Labutti K."/>
            <person name="Salamov A."/>
            <person name="Andreopoulos B."/>
            <person name="Baker S.E."/>
            <person name="Barry K."/>
            <person name="Bills G."/>
            <person name="Bluhm B.H."/>
            <person name="Cannon C."/>
            <person name="Castanera R."/>
            <person name="Culley D.E."/>
            <person name="Daum C."/>
            <person name="Ezra D."/>
            <person name="Gonzalez J.B."/>
            <person name="Henrissat B."/>
            <person name="Kuo A."/>
            <person name="Liang C."/>
            <person name="Lipzen A."/>
            <person name="Lutzoni F."/>
            <person name="Magnuson J."/>
            <person name="Mondo S."/>
            <person name="Nolan M."/>
            <person name="Ohm R."/>
            <person name="Pangilinan J."/>
            <person name="Park H.-J.H."/>
            <person name="Ramirez L."/>
            <person name="Alfaro M."/>
            <person name="Sun H."/>
            <person name="Tritt A."/>
            <person name="Yoshinaga Y."/>
            <person name="Zwiers L.-H.L."/>
            <person name="Turgeon B.G."/>
            <person name="Goodwin S.B."/>
            <person name="Spatafora J.W."/>
            <person name="Crous P.W."/>
            <person name="Grigoriev I.V."/>
        </authorList>
    </citation>
    <scope>NUCLEOTIDE SEQUENCE [LARGE SCALE GENOMIC DNA]</scope>
    <source>
        <strain evidence="1 2">CBS 611.86</strain>
    </source>
</reference>
<accession>A0A7C8MDY6</accession>
<organism evidence="1 2">
    <name type="scientific">Massariosphaeria phaeospora</name>
    <dbReference type="NCBI Taxonomy" id="100035"/>
    <lineage>
        <taxon>Eukaryota</taxon>
        <taxon>Fungi</taxon>
        <taxon>Dikarya</taxon>
        <taxon>Ascomycota</taxon>
        <taxon>Pezizomycotina</taxon>
        <taxon>Dothideomycetes</taxon>
        <taxon>Pleosporomycetidae</taxon>
        <taxon>Pleosporales</taxon>
        <taxon>Pleosporales incertae sedis</taxon>
        <taxon>Massariosphaeria</taxon>
    </lineage>
</organism>
<sequence length="680" mass="79334">METFEVRALVRDHKTGRVLFEPPKDDLWLVREKSGFGRATKNVFEWHLSFEEYYDVYVWEAVPGHANSVLQRRVEEILTRAIRCHELKDMYNVCAPILKTVAIDPKTQRVRNIRPGEDVKSLLDWAHTHTRAWTRSSDNLSQGSIDTLEDSYKYTEADEIEDVILFPEEATGEMRNKLFRANPSALDMFMLEELSDEEIGQAMEDNGDKTWPAEESYKSELDSDYKYVNESQIDLDSTIEDLNGSFRAAMSLSPSNKPDYFLPLLRNLASASVHSTTVKNHPADLIATLRSSLIRQMDHDTADESMDADSRRHRREKSRLLKHSWHTADMEPGSLRRYTEWMIMVEKMDDFVMSEINPGPFELYASMRIAEVFTGEWRCVQDAFEAYASIALFFEKDAFLNSPMGAMFKDSKLFDQAERAKHLPDRRTYMSNKTMPKVFWEDFEQLRRDNQIKPGDVMDDVYPEEWQKAIRAIVIRWFRAGIITRSYLRSAAGIATAKAEPGRPMDLYIDFGIHMIPEALTGDVTDPTTVDRAWIVSRARQFSAEHPGARYAILRIWSAPHFYPYELGPVSRPKFTFLDDRGRAWMFRAFPKDFPFSEWEVHLRYSEHIEPFLPYFGTQVSLAKDLVLVMGKDQKDLRRLSQAVTWTIQTKPWRLEVDFWRSFVNVDVQFLEDLNEKWLE</sequence>
<dbReference type="EMBL" id="JAADJZ010000005">
    <property type="protein sequence ID" value="KAF2875319.1"/>
    <property type="molecule type" value="Genomic_DNA"/>
</dbReference>
<dbReference type="OrthoDB" id="5326588at2759"/>
<evidence type="ECO:0000313" key="1">
    <source>
        <dbReference type="EMBL" id="KAF2875319.1"/>
    </source>
</evidence>
<protein>
    <submittedName>
        <fullName evidence="1">Uncharacterized protein</fullName>
    </submittedName>
</protein>
<comment type="caution">
    <text evidence="1">The sequence shown here is derived from an EMBL/GenBank/DDBJ whole genome shotgun (WGS) entry which is preliminary data.</text>
</comment>
<name>A0A7C8MDY6_9PLEO</name>
<dbReference type="Proteomes" id="UP000481861">
    <property type="component" value="Unassembled WGS sequence"/>
</dbReference>
<gene>
    <name evidence="1" type="ORF">BDV95DRAFT_604075</name>
</gene>